<evidence type="ECO:0000256" key="6">
    <source>
        <dbReference type="ARBA" id="ARBA00023125"/>
    </source>
</evidence>
<dbReference type="SUPFAM" id="SSF48508">
    <property type="entry name" value="Nuclear receptor ligand-binding domain"/>
    <property type="match status" value="1"/>
</dbReference>
<keyword evidence="2" id="KW-0479">Metal-binding</keyword>
<dbReference type="Pfam" id="PF00104">
    <property type="entry name" value="Hormone_recep"/>
    <property type="match status" value="1"/>
</dbReference>
<keyword evidence="3" id="KW-0863">Zinc-finger</keyword>
<feature type="compositionally biased region" description="Polar residues" evidence="10">
    <location>
        <begin position="716"/>
        <end position="732"/>
    </location>
</feature>
<evidence type="ECO:0000259" key="12">
    <source>
        <dbReference type="PROSITE" id="PS51843"/>
    </source>
</evidence>
<dbReference type="Gene3D" id="1.10.565.10">
    <property type="entry name" value="Retinoid X Receptor"/>
    <property type="match status" value="1"/>
</dbReference>
<protein>
    <recommendedName>
        <fullName evidence="15">Hormone receptor 4</fullName>
    </recommendedName>
</protein>
<evidence type="ECO:0000256" key="5">
    <source>
        <dbReference type="ARBA" id="ARBA00023015"/>
    </source>
</evidence>
<feature type="domain" description="Nuclear receptor" evidence="11">
    <location>
        <begin position="603"/>
        <end position="678"/>
    </location>
</feature>
<evidence type="ECO:0000256" key="10">
    <source>
        <dbReference type="SAM" id="MobiDB-lite"/>
    </source>
</evidence>
<dbReference type="PRINTS" id="PR00398">
    <property type="entry name" value="STRDHORMONER"/>
</dbReference>
<evidence type="ECO:0000256" key="7">
    <source>
        <dbReference type="ARBA" id="ARBA00023163"/>
    </source>
</evidence>
<dbReference type="CDD" id="cd07168">
    <property type="entry name" value="NR_DBD_DHR4_like"/>
    <property type="match status" value="1"/>
</dbReference>
<dbReference type="Pfam" id="PF00105">
    <property type="entry name" value="zf-C4"/>
    <property type="match status" value="1"/>
</dbReference>
<keyword evidence="7" id="KW-0804">Transcription</keyword>
<dbReference type="Proteomes" id="UP001359485">
    <property type="component" value="Unassembled WGS sequence"/>
</dbReference>
<dbReference type="PROSITE" id="PS51030">
    <property type="entry name" value="NUCLEAR_REC_DBD_2"/>
    <property type="match status" value="1"/>
</dbReference>
<dbReference type="SMART" id="SM00399">
    <property type="entry name" value="ZnF_C4"/>
    <property type="match status" value="1"/>
</dbReference>
<evidence type="ECO:0000256" key="8">
    <source>
        <dbReference type="ARBA" id="ARBA00023170"/>
    </source>
</evidence>
<feature type="region of interest" description="Disordered" evidence="10">
    <location>
        <begin position="481"/>
        <end position="505"/>
    </location>
</feature>
<feature type="domain" description="NR LBD" evidence="12">
    <location>
        <begin position="786"/>
        <end position="1016"/>
    </location>
</feature>
<dbReference type="PROSITE" id="PS00031">
    <property type="entry name" value="NUCLEAR_REC_DBD_1"/>
    <property type="match status" value="1"/>
</dbReference>
<evidence type="ECO:0000256" key="4">
    <source>
        <dbReference type="ARBA" id="ARBA00022833"/>
    </source>
</evidence>
<organism evidence="13 14">
    <name type="scientific">Polyplax serrata</name>
    <name type="common">Common mouse louse</name>
    <dbReference type="NCBI Taxonomy" id="468196"/>
    <lineage>
        <taxon>Eukaryota</taxon>
        <taxon>Metazoa</taxon>
        <taxon>Ecdysozoa</taxon>
        <taxon>Arthropoda</taxon>
        <taxon>Hexapoda</taxon>
        <taxon>Insecta</taxon>
        <taxon>Pterygota</taxon>
        <taxon>Neoptera</taxon>
        <taxon>Paraneoptera</taxon>
        <taxon>Psocodea</taxon>
        <taxon>Troctomorpha</taxon>
        <taxon>Phthiraptera</taxon>
        <taxon>Anoplura</taxon>
        <taxon>Polyplacidae</taxon>
        <taxon>Polyplax</taxon>
    </lineage>
</organism>
<sequence>MTLTRNPCELDTMSLFQDLKLKRRKVDSRCSSDGESVAETSTSSPDMTGPQSPCTKLTSPSPEPETPRDRTPDIDLNKKSSDHPSVKEEGDNGVFDGGGIEKRTEVGEEKNGLDAREKVIKIENLLDGKKNAIKMDCEDENKNRSKVEDKLSKDTKIKQEIIAQQEQRSHLHQEERRLENDELKRLQEELLREDAGDKKTVEGNDDEMRVEQVRRKDSSVSCEKEDLMRQQQESRVQRVHEGLRIKQEGEWNSSNQSHSVVNEQRRNTVMTSDRGPVIENHDRQWHNPVSEKWHNPIGSDRIKYSPVHSERVIVERHQQNSSGVIERVRVSPEQSKVRLSPEHSRIRLSPDQQQRLSPLIQKGSPAVQRPGCGTEQNNSGGALNMISPGAFWVNSATGGRINGVRPELIGGNVNMNVSFPSHVQSTDMKPPRPVSTPVSNIMTRQTPTVIMGEAGGVRTMIWSQPNPSSPVDHPNQTVAASTSALNWSSSTQFKPTGAKSNNNSEESAAQLLLNLGKSERPQLQQQQHQPPQSQHQQQHGMHYSQPLNMERLWAGDLTQLPASQQNQALNLALPPGVWSRDGKPQGITVIGDSRHEPEEDEQPMICMICEDRATGLHYGIITCEGCKGFFKRTVQNRRVYTCVADGNCEITKAQRNRCQYCRFKKCIEQGMVLQAVREDRMPGGRNSGAVYNLYKVKYKKHKKNPKNGQVKGGTNEKGNQQKNAISPENSLPSHVVNGTILKTALTNPSEVVHLRQRLDNTVTSSRDRTFPLDTILNMIQALVDCDEFQDIATLRNLEDLLDHKSDLSEKLCQIGDSIVYKLVQWTKRLPFYLELPVEVHTRLLTHKWHELLVLTTSAYQAIHGVHKLSSTSSAGQEADFTQEVSNNLVTLQTCLTSMMGRPITMDQLRHDVGLMVEKITHVTLMFRRVKLRMEEYVCLKVITMLNQGRGGSNELEIIQDRYMMCLKSFVEHSFPQQPTRFHELLLRLPEIQSAAALLLESKMFYVPFLLNSAIQR</sequence>
<name>A0ABR1BGM3_POLSC</name>
<dbReference type="InterPro" id="IPR050200">
    <property type="entry name" value="Nuclear_hormone_rcpt_NR3"/>
</dbReference>
<reference evidence="13 14" key="1">
    <citation type="submission" date="2023-09" db="EMBL/GenBank/DDBJ databases">
        <title>Genomes of two closely related lineages of the louse Polyplax serrata with different host specificities.</title>
        <authorList>
            <person name="Martinu J."/>
            <person name="Tarabai H."/>
            <person name="Stefka J."/>
            <person name="Hypsa V."/>
        </authorList>
    </citation>
    <scope>NUCLEOTIDE SEQUENCE [LARGE SCALE GENOMIC DNA]</scope>
    <source>
        <strain evidence="13">98ZLc_SE</strain>
    </source>
</reference>
<dbReference type="InterPro" id="IPR000536">
    <property type="entry name" value="Nucl_hrmn_rcpt_lig-bd"/>
</dbReference>
<feature type="region of interest" description="Disordered" evidence="10">
    <location>
        <begin position="23"/>
        <end position="111"/>
    </location>
</feature>
<dbReference type="SMART" id="SM00430">
    <property type="entry name" value="HOLI"/>
    <property type="match status" value="1"/>
</dbReference>
<dbReference type="PRINTS" id="PR00047">
    <property type="entry name" value="STROIDFINGER"/>
</dbReference>
<feature type="compositionally biased region" description="Basic and acidic residues" evidence="10">
    <location>
        <begin position="209"/>
        <end position="228"/>
    </location>
</feature>
<feature type="region of interest" description="Disordered" evidence="10">
    <location>
        <begin position="209"/>
        <end position="236"/>
    </location>
</feature>
<evidence type="ECO:0000256" key="9">
    <source>
        <dbReference type="ARBA" id="ARBA00023242"/>
    </source>
</evidence>
<dbReference type="EMBL" id="JAWJWF010000001">
    <property type="protein sequence ID" value="KAK6641199.1"/>
    <property type="molecule type" value="Genomic_DNA"/>
</dbReference>
<feature type="compositionally biased region" description="Basic and acidic residues" evidence="10">
    <location>
        <begin position="65"/>
        <end position="90"/>
    </location>
</feature>
<feature type="compositionally biased region" description="Basic and acidic residues" evidence="10">
    <location>
        <begin position="99"/>
        <end position="111"/>
    </location>
</feature>
<dbReference type="InterPro" id="IPR001628">
    <property type="entry name" value="Znf_hrmn_rcpt"/>
</dbReference>
<keyword evidence="9" id="KW-0539">Nucleus</keyword>
<keyword evidence="14" id="KW-1185">Reference proteome</keyword>
<feature type="region of interest" description="Disordered" evidence="10">
    <location>
        <begin position="701"/>
        <end position="732"/>
    </location>
</feature>
<feature type="compositionally biased region" description="Polar residues" evidence="10">
    <location>
        <begin position="33"/>
        <end position="60"/>
    </location>
</feature>
<dbReference type="SUPFAM" id="SSF57716">
    <property type="entry name" value="Glucocorticoid receptor-like (DNA-binding domain)"/>
    <property type="match status" value="1"/>
</dbReference>
<evidence type="ECO:0000259" key="11">
    <source>
        <dbReference type="PROSITE" id="PS51030"/>
    </source>
</evidence>
<evidence type="ECO:0000313" key="13">
    <source>
        <dbReference type="EMBL" id="KAK6641199.1"/>
    </source>
</evidence>
<evidence type="ECO:0000313" key="14">
    <source>
        <dbReference type="Proteomes" id="UP001359485"/>
    </source>
</evidence>
<evidence type="ECO:0000256" key="3">
    <source>
        <dbReference type="ARBA" id="ARBA00022771"/>
    </source>
</evidence>
<keyword evidence="8" id="KW-0675">Receptor</keyword>
<keyword evidence="4" id="KW-0862">Zinc</keyword>
<comment type="subcellular location">
    <subcellularLocation>
        <location evidence="1">Nucleus</location>
    </subcellularLocation>
</comment>
<accession>A0ABR1BGM3</accession>
<dbReference type="PROSITE" id="PS51843">
    <property type="entry name" value="NR_LBD"/>
    <property type="match status" value="1"/>
</dbReference>
<proteinExistence type="predicted"/>
<dbReference type="PANTHER" id="PTHR48092">
    <property type="entry name" value="KNIRPS-RELATED PROTEIN-RELATED"/>
    <property type="match status" value="1"/>
</dbReference>
<comment type="caution">
    <text evidence="13">The sequence shown here is derived from an EMBL/GenBank/DDBJ whole genome shotgun (WGS) entry which is preliminary data.</text>
</comment>
<gene>
    <name evidence="13" type="ORF">RUM44_012908</name>
</gene>
<dbReference type="Gene3D" id="3.30.50.10">
    <property type="entry name" value="Erythroid Transcription Factor GATA-1, subunit A"/>
    <property type="match status" value="1"/>
</dbReference>
<evidence type="ECO:0008006" key="15">
    <source>
        <dbReference type="Google" id="ProtNLM"/>
    </source>
</evidence>
<dbReference type="InterPro" id="IPR013088">
    <property type="entry name" value="Znf_NHR/GATA"/>
</dbReference>
<dbReference type="InterPro" id="IPR035500">
    <property type="entry name" value="NHR-like_dom_sf"/>
</dbReference>
<dbReference type="InterPro" id="IPR001723">
    <property type="entry name" value="Nuclear_hrmn_rcpt"/>
</dbReference>
<feature type="region of interest" description="Disordered" evidence="10">
    <location>
        <begin position="520"/>
        <end position="542"/>
    </location>
</feature>
<keyword evidence="6" id="KW-0238">DNA-binding</keyword>
<evidence type="ECO:0000256" key="2">
    <source>
        <dbReference type="ARBA" id="ARBA00022723"/>
    </source>
</evidence>
<keyword evidence="5" id="KW-0805">Transcription regulation</keyword>
<feature type="compositionally biased region" description="Low complexity" evidence="10">
    <location>
        <begin position="521"/>
        <end position="539"/>
    </location>
</feature>
<evidence type="ECO:0000256" key="1">
    <source>
        <dbReference type="ARBA" id="ARBA00004123"/>
    </source>
</evidence>